<dbReference type="EMBL" id="JACBAZ010000004">
    <property type="protein sequence ID" value="NWK56334.1"/>
    <property type="molecule type" value="Genomic_DNA"/>
</dbReference>
<dbReference type="RefSeq" id="WP_178933117.1">
    <property type="nucleotide sequence ID" value="NZ_JACBAZ010000004.1"/>
</dbReference>
<feature type="transmembrane region" description="Helical" evidence="1">
    <location>
        <begin position="292"/>
        <end position="316"/>
    </location>
</feature>
<reference evidence="2 3" key="1">
    <citation type="submission" date="2020-07" db="EMBL/GenBank/DDBJ databases">
        <title>Roseicoccus Jingziensis gen. nov., sp. nov., isolated from coastal seawater.</title>
        <authorList>
            <person name="Feng X."/>
        </authorList>
    </citation>
    <scope>NUCLEOTIDE SEQUENCE [LARGE SCALE GENOMIC DNA]</scope>
    <source>
        <strain evidence="2 3">N1E253</strain>
    </source>
</reference>
<evidence type="ECO:0000256" key="1">
    <source>
        <dbReference type="SAM" id="Phobius"/>
    </source>
</evidence>
<keyword evidence="1" id="KW-0812">Transmembrane</keyword>
<accession>A0A851GQA1</accession>
<sequence>MPRLQSIASLPADELDLLEAVGYLDAQELCEANPVELLDELIKANRTLELIPHEPTAELLDHWKGEAKKALGDAYVAGAQAGAARVAPSVDSGEQPDEREAFLAAVAEVPVDLNRRKSESPVNFEDDLEVQSMLDVSPEAEPVPAELIKRHNLAVSDIAEGVLLTDCQGDVEMKVVTPKVRKQQQRRINEVKRTGLMTSRIRDFNQAESDDHHVKPLDKGAQRDVVSVSAGLNAGISPESRRFVRGVLHPEPWRVRTAAFFSVLVQLLLVLTVFGVPVMIFVDQMYDWPQAVWWTIGLVSALALSALCYLFWGIVARCRVCGQRQFAPKKCLKNRKAHHIPLIGYIFPTALHAMFYKWFYCTYCGTAVRLKR</sequence>
<feature type="transmembrane region" description="Helical" evidence="1">
    <location>
        <begin position="258"/>
        <end position="280"/>
    </location>
</feature>
<evidence type="ECO:0000313" key="3">
    <source>
        <dbReference type="Proteomes" id="UP000557872"/>
    </source>
</evidence>
<keyword evidence="1" id="KW-0472">Membrane</keyword>
<protein>
    <recommendedName>
        <fullName evidence="4">DUF4332 domain-containing protein</fullName>
    </recommendedName>
</protein>
<name>A0A851GQA1_9BACT</name>
<keyword evidence="3" id="KW-1185">Reference proteome</keyword>
<keyword evidence="1" id="KW-1133">Transmembrane helix</keyword>
<organism evidence="2 3">
    <name type="scientific">Oceaniferula marina</name>
    <dbReference type="NCBI Taxonomy" id="2748318"/>
    <lineage>
        <taxon>Bacteria</taxon>
        <taxon>Pseudomonadati</taxon>
        <taxon>Verrucomicrobiota</taxon>
        <taxon>Verrucomicrobiia</taxon>
        <taxon>Verrucomicrobiales</taxon>
        <taxon>Verrucomicrobiaceae</taxon>
        <taxon>Oceaniferula</taxon>
    </lineage>
</organism>
<evidence type="ECO:0008006" key="4">
    <source>
        <dbReference type="Google" id="ProtNLM"/>
    </source>
</evidence>
<feature type="transmembrane region" description="Helical" evidence="1">
    <location>
        <begin position="337"/>
        <end position="359"/>
    </location>
</feature>
<comment type="caution">
    <text evidence="2">The sequence shown here is derived from an EMBL/GenBank/DDBJ whole genome shotgun (WGS) entry which is preliminary data.</text>
</comment>
<dbReference type="AlphaFoldDB" id="A0A851GQA1"/>
<gene>
    <name evidence="2" type="ORF">HW115_11985</name>
</gene>
<proteinExistence type="predicted"/>
<dbReference type="Proteomes" id="UP000557872">
    <property type="component" value="Unassembled WGS sequence"/>
</dbReference>
<evidence type="ECO:0000313" key="2">
    <source>
        <dbReference type="EMBL" id="NWK56334.1"/>
    </source>
</evidence>